<keyword evidence="7 12" id="KW-0418">Kinase</keyword>
<feature type="binding site" evidence="12">
    <location>
        <position position="307"/>
    </location>
    <ligand>
        <name>K(+)</name>
        <dbReference type="ChEBI" id="CHEBI:29103"/>
    </ligand>
</feature>
<dbReference type="PANTHER" id="PTHR10584:SF166">
    <property type="entry name" value="RIBOKINASE"/>
    <property type="match status" value="1"/>
</dbReference>
<keyword evidence="6 12" id="KW-0547">Nucleotide-binding</keyword>
<dbReference type="GO" id="GO:0005524">
    <property type="term" value="F:ATP binding"/>
    <property type="evidence" value="ECO:0007669"/>
    <property type="project" value="UniProtKB-UniRule"/>
</dbReference>
<evidence type="ECO:0000256" key="6">
    <source>
        <dbReference type="ARBA" id="ARBA00022741"/>
    </source>
</evidence>
<dbReference type="GO" id="GO:0004747">
    <property type="term" value="F:ribokinase activity"/>
    <property type="evidence" value="ECO:0007669"/>
    <property type="project" value="UniProtKB-UniRule"/>
</dbReference>
<feature type="binding site" evidence="12">
    <location>
        <begin position="44"/>
        <end position="48"/>
    </location>
    <ligand>
        <name>substrate</name>
    </ligand>
</feature>
<evidence type="ECO:0000256" key="7">
    <source>
        <dbReference type="ARBA" id="ARBA00022777"/>
    </source>
</evidence>
<feature type="binding site" evidence="12">
    <location>
        <position position="141"/>
    </location>
    <ligand>
        <name>substrate</name>
    </ligand>
</feature>
<reference evidence="14" key="1">
    <citation type="submission" date="2020-11" db="EMBL/GenBank/DDBJ databases">
        <title>Sequencing the genomes of 1000 actinobacteria strains.</title>
        <authorList>
            <person name="Klenk H.-P."/>
        </authorList>
    </citation>
    <scope>NUCLEOTIDE SEQUENCE</scope>
    <source>
        <strain evidence="14">DSM 26152</strain>
    </source>
</reference>
<evidence type="ECO:0000256" key="8">
    <source>
        <dbReference type="ARBA" id="ARBA00022840"/>
    </source>
</evidence>
<dbReference type="CDD" id="cd01174">
    <property type="entry name" value="ribokinase"/>
    <property type="match status" value="1"/>
</dbReference>
<feature type="binding site" evidence="12">
    <location>
        <begin position="271"/>
        <end position="272"/>
    </location>
    <ligand>
        <name>ATP</name>
        <dbReference type="ChEBI" id="CHEBI:30616"/>
    </ligand>
</feature>
<accession>A0A931GF96</accession>
<evidence type="ECO:0000256" key="1">
    <source>
        <dbReference type="ARBA" id="ARBA00005380"/>
    </source>
</evidence>
<comment type="subcellular location">
    <subcellularLocation>
        <location evidence="12">Cytoplasm</location>
    </subcellularLocation>
</comment>
<keyword evidence="12" id="KW-0963">Cytoplasm</keyword>
<feature type="binding site" evidence="12">
    <location>
        <position position="302"/>
    </location>
    <ligand>
        <name>K(+)</name>
        <dbReference type="ChEBI" id="CHEBI:29103"/>
    </ligand>
</feature>
<comment type="similarity">
    <text evidence="1">Belongs to the carbohydrate kinase pfkB family.</text>
</comment>
<evidence type="ECO:0000256" key="12">
    <source>
        <dbReference type="HAMAP-Rule" id="MF_01987"/>
    </source>
</evidence>
<dbReference type="Pfam" id="PF00294">
    <property type="entry name" value="PfkB"/>
    <property type="match status" value="1"/>
</dbReference>
<dbReference type="GO" id="GO:0005829">
    <property type="term" value="C:cytosol"/>
    <property type="evidence" value="ECO:0007669"/>
    <property type="project" value="TreeGrafter"/>
</dbReference>
<comment type="catalytic activity">
    <reaction evidence="12">
        <text>D-ribose + ATP = D-ribose 5-phosphate + ADP + H(+)</text>
        <dbReference type="Rhea" id="RHEA:13697"/>
        <dbReference type="ChEBI" id="CHEBI:15378"/>
        <dbReference type="ChEBI" id="CHEBI:30616"/>
        <dbReference type="ChEBI" id="CHEBI:47013"/>
        <dbReference type="ChEBI" id="CHEBI:78346"/>
        <dbReference type="ChEBI" id="CHEBI:456216"/>
        <dbReference type="EC" id="2.7.1.15"/>
    </reaction>
</comment>
<evidence type="ECO:0000256" key="5">
    <source>
        <dbReference type="ARBA" id="ARBA00022723"/>
    </source>
</evidence>
<dbReference type="PANTHER" id="PTHR10584">
    <property type="entry name" value="SUGAR KINASE"/>
    <property type="match status" value="1"/>
</dbReference>
<evidence type="ECO:0000256" key="9">
    <source>
        <dbReference type="ARBA" id="ARBA00022842"/>
    </source>
</evidence>
<feature type="binding site" evidence="12">
    <location>
        <position position="191"/>
    </location>
    <ligand>
        <name>ATP</name>
        <dbReference type="ChEBI" id="CHEBI:30616"/>
    </ligand>
</feature>
<comment type="cofactor">
    <cofactor evidence="12">
        <name>Mg(2+)</name>
        <dbReference type="ChEBI" id="CHEBI:18420"/>
    </cofactor>
    <text evidence="12">Requires a divalent cation, most likely magnesium in vivo, as an electrophilic catalyst to aid phosphoryl group transfer. It is the chelate of the metal and the nucleotide that is the actual substrate.</text>
</comment>
<evidence type="ECO:0000256" key="10">
    <source>
        <dbReference type="ARBA" id="ARBA00022958"/>
    </source>
</evidence>
<comment type="caution">
    <text evidence="14">The sequence shown here is derived from an EMBL/GenBank/DDBJ whole genome shotgun (WGS) entry which is preliminary data.</text>
</comment>
<feature type="binding site" evidence="12">
    <location>
        <position position="272"/>
    </location>
    <ligand>
        <name>substrate</name>
    </ligand>
</feature>
<keyword evidence="4 12" id="KW-0808">Transferase</keyword>
<feature type="binding site" evidence="12">
    <location>
        <position position="296"/>
    </location>
    <ligand>
        <name>ATP</name>
        <dbReference type="ChEBI" id="CHEBI:30616"/>
    </ligand>
</feature>
<dbReference type="GO" id="GO:0019303">
    <property type="term" value="P:D-ribose catabolic process"/>
    <property type="evidence" value="ECO:0007669"/>
    <property type="project" value="UniProtKB-UniRule"/>
</dbReference>
<dbReference type="AlphaFoldDB" id="A0A931GF96"/>
<keyword evidence="5 12" id="KW-0479">Metal-binding</keyword>
<dbReference type="InterPro" id="IPR002173">
    <property type="entry name" value="Carboh/pur_kinase_PfkB_CS"/>
</dbReference>
<keyword evidence="15" id="KW-1185">Reference proteome</keyword>
<name>A0A931GF96_9MICC</name>
<feature type="binding site" evidence="12">
    <location>
        <position position="311"/>
    </location>
    <ligand>
        <name>K(+)</name>
        <dbReference type="ChEBI" id="CHEBI:29103"/>
    </ligand>
</feature>
<feature type="domain" description="Carbohydrate kinase PfkB" evidence="13">
    <location>
        <begin position="8"/>
        <end position="311"/>
    </location>
</feature>
<evidence type="ECO:0000256" key="4">
    <source>
        <dbReference type="ARBA" id="ARBA00022679"/>
    </source>
</evidence>
<comment type="function">
    <text evidence="12">Catalyzes the phosphorylation of ribose at O-5 in a reaction requiring ATP and magnesium. The resulting D-ribose-5-phosphate can then be used either for sythesis of nucleotides, histidine, and tryptophan, or as a component of the pentose phosphate pathway.</text>
</comment>
<dbReference type="EMBL" id="JADOTZ010000001">
    <property type="protein sequence ID" value="MBG6084422.1"/>
    <property type="molecule type" value="Genomic_DNA"/>
</dbReference>
<dbReference type="HAMAP" id="MF_01987">
    <property type="entry name" value="Ribokinase"/>
    <property type="match status" value="1"/>
</dbReference>
<dbReference type="InterPro" id="IPR011611">
    <property type="entry name" value="PfkB_dom"/>
</dbReference>
<dbReference type="GO" id="GO:0046872">
    <property type="term" value="F:metal ion binding"/>
    <property type="evidence" value="ECO:0007669"/>
    <property type="project" value="UniProtKB-KW"/>
</dbReference>
<keyword evidence="8 12" id="KW-0067">ATP-binding</keyword>
<feature type="binding site" evidence="12">
    <location>
        <position position="305"/>
    </location>
    <ligand>
        <name>K(+)</name>
        <dbReference type="ChEBI" id="CHEBI:29103"/>
    </ligand>
</feature>
<organism evidence="14 15">
    <name type="scientific">Zhihengliuella flava</name>
    <dbReference type="NCBI Taxonomy" id="1285193"/>
    <lineage>
        <taxon>Bacteria</taxon>
        <taxon>Bacillati</taxon>
        <taxon>Actinomycetota</taxon>
        <taxon>Actinomycetes</taxon>
        <taxon>Micrococcales</taxon>
        <taxon>Micrococcaceae</taxon>
        <taxon>Zhihengliuella</taxon>
    </lineage>
</organism>
<evidence type="ECO:0000259" key="13">
    <source>
        <dbReference type="Pfam" id="PF00294"/>
    </source>
</evidence>
<dbReference type="SUPFAM" id="SSF53613">
    <property type="entry name" value="Ribokinase-like"/>
    <property type="match status" value="1"/>
</dbReference>
<dbReference type="InterPro" id="IPR029056">
    <property type="entry name" value="Ribokinase-like"/>
</dbReference>
<comment type="pathway">
    <text evidence="12">Carbohydrate metabolism; D-ribose degradation; D-ribose 5-phosphate from beta-D-ribopyranose: step 2/2.</text>
</comment>
<dbReference type="InterPro" id="IPR002139">
    <property type="entry name" value="Ribo/fructo_kinase"/>
</dbReference>
<feature type="active site" description="Proton acceptor" evidence="12">
    <location>
        <position position="272"/>
    </location>
</feature>
<dbReference type="EC" id="2.7.1.15" evidence="2 12"/>
<sequence length="319" mass="31481">MPAPPVPRVTVIGSLNVDLAVTMQRLPAPGQTVLANTLAVSPGGKGANQALAAALSGAETALIGAVGRDQHASVALELLRGAGVDLTGVATVDGPTGTALIQIDADGENSIAVVPGANALVGVERVRGLGRLGGVVVLQGEIPPEALDTAAAAVRATEHDGGAPARLVLNLAPVVRVAESTLLTADPLVVNEQEARALVGRGGERASTPEGAARALVGLGVRSAVITLGAAGCLVAEPGSPGSSDEPAELAVRCERIDAVPATPVDSTGAGDAFVGALAARLAAGDSLRHAAAAGNEFAARSVTRAGAQASYQPERRAR</sequence>
<dbReference type="PROSITE" id="PS00584">
    <property type="entry name" value="PFKB_KINASES_2"/>
    <property type="match status" value="1"/>
</dbReference>
<comment type="similarity">
    <text evidence="12">Belongs to the carbohydrate kinase PfkB family. Ribokinase subfamily.</text>
</comment>
<feature type="binding site" evidence="12">
    <location>
        <begin position="16"/>
        <end position="18"/>
    </location>
    <ligand>
        <name>substrate</name>
    </ligand>
</feature>
<gene>
    <name evidence="12" type="primary">rbsK</name>
    <name evidence="14" type="ORF">IW252_001189</name>
</gene>
<keyword evidence="11 12" id="KW-0119">Carbohydrate metabolism</keyword>
<evidence type="ECO:0000313" key="14">
    <source>
        <dbReference type="EMBL" id="MBG6084422.1"/>
    </source>
</evidence>
<keyword evidence="10 12" id="KW-0630">Potassium</keyword>
<comment type="caution">
    <text evidence="12">Lacks conserved residue(s) required for the propagation of feature annotation.</text>
</comment>
<keyword evidence="9 12" id="KW-0460">Magnesium</keyword>
<feature type="binding site" evidence="12">
    <location>
        <position position="268"/>
    </location>
    <ligand>
        <name>K(+)</name>
        <dbReference type="ChEBI" id="CHEBI:29103"/>
    </ligand>
</feature>
<feature type="binding site" evidence="12">
    <location>
        <begin position="227"/>
        <end position="232"/>
    </location>
    <ligand>
        <name>ATP</name>
        <dbReference type="ChEBI" id="CHEBI:30616"/>
    </ligand>
</feature>
<evidence type="ECO:0000256" key="2">
    <source>
        <dbReference type="ARBA" id="ARBA00012035"/>
    </source>
</evidence>
<proteinExistence type="inferred from homology"/>
<dbReference type="Proteomes" id="UP000625033">
    <property type="component" value="Unassembled WGS sequence"/>
</dbReference>
<evidence type="ECO:0000256" key="11">
    <source>
        <dbReference type="ARBA" id="ARBA00023277"/>
    </source>
</evidence>
<dbReference type="InterPro" id="IPR011877">
    <property type="entry name" value="Ribokinase"/>
</dbReference>
<comment type="subunit">
    <text evidence="12">Homodimer.</text>
</comment>
<evidence type="ECO:0000313" key="15">
    <source>
        <dbReference type="Proteomes" id="UP000625033"/>
    </source>
</evidence>
<dbReference type="PRINTS" id="PR00990">
    <property type="entry name" value="RIBOKINASE"/>
</dbReference>
<feature type="binding site" evidence="12">
    <location>
        <position position="266"/>
    </location>
    <ligand>
        <name>K(+)</name>
        <dbReference type="ChEBI" id="CHEBI:29103"/>
    </ligand>
</feature>
<dbReference type="Gene3D" id="3.40.1190.20">
    <property type="match status" value="1"/>
</dbReference>
<comment type="activity regulation">
    <text evidence="12">Activated by a monovalent cation that binds near, but not in, the active site. The most likely occupant of the site in vivo is potassium. Ion binding induces a conformational change that may alter substrate affinity.</text>
</comment>
<dbReference type="RefSeq" id="WP_196835734.1">
    <property type="nucleotide sequence ID" value="NZ_JADOTZ010000001.1"/>
</dbReference>
<protein>
    <recommendedName>
        <fullName evidence="3 12">Ribokinase</fullName>
        <shortName evidence="12">RK</shortName>
        <ecNumber evidence="2 12">2.7.1.15</ecNumber>
    </recommendedName>
</protein>
<evidence type="ECO:0000256" key="3">
    <source>
        <dbReference type="ARBA" id="ARBA00016943"/>
    </source>
</evidence>